<organism evidence="1 2">
    <name type="scientific">Inconstantimicrobium mannanitabidum</name>
    <dbReference type="NCBI Taxonomy" id="1604901"/>
    <lineage>
        <taxon>Bacteria</taxon>
        <taxon>Bacillati</taxon>
        <taxon>Bacillota</taxon>
        <taxon>Clostridia</taxon>
        <taxon>Eubacteriales</taxon>
        <taxon>Clostridiaceae</taxon>
        <taxon>Inconstantimicrobium</taxon>
    </lineage>
</organism>
<comment type="caution">
    <text evidence="1">The sequence shown here is derived from an EMBL/GenBank/DDBJ whole genome shotgun (WGS) entry which is preliminary data.</text>
</comment>
<dbReference type="EMBL" id="BROD01000001">
    <property type="protein sequence ID" value="GKX66226.1"/>
    <property type="molecule type" value="Genomic_DNA"/>
</dbReference>
<evidence type="ECO:0000313" key="2">
    <source>
        <dbReference type="Proteomes" id="UP001058074"/>
    </source>
</evidence>
<name>A0ACB5RC00_9CLOT</name>
<reference evidence="1" key="1">
    <citation type="journal article" date="2025" name="Int. J. Syst. Evol. Microbiol.">
        <title>Inconstantimicrobium mannanitabidum sp. nov., a novel member of the family Clostridiaceae isolated from anoxic soil under the treatment of reductive soil disinfestation.</title>
        <authorList>
            <person name="Ueki A."/>
            <person name="Tonouchi A."/>
            <person name="Honma S."/>
            <person name="Kaku N."/>
            <person name="Ueki K."/>
        </authorList>
    </citation>
    <scope>NUCLEOTIDE SEQUENCE</scope>
    <source>
        <strain evidence="1">TW13</strain>
    </source>
</reference>
<keyword evidence="2" id="KW-1185">Reference proteome</keyword>
<protein>
    <submittedName>
        <fullName evidence="1">MATE family efflux transporter</fullName>
    </submittedName>
</protein>
<sequence>MKKQSKSELILNGSMYKVLITLSVPIMINNLIQTLYNLIDGIWVSKLGSVQFAATSFVWPVTFLFISLGMGISIANTALLSQLLGAKKYKEANKYAAQTLVISVIIALIFTIIGFITTPYIIRFMGATGDLYKYSVTFLRLSFLDTVVTFIYFNFNSVMNAQGNTVTPTILSGASAILNAALDPLYIFTFHMGIGGAAIATLTSKIVLAAVAMYIMFKKSSVIKPRLRGFKFDKGIIKKVLQVAIPSSVGQSGSALGFMVLNIFIASFGTSTLGAFGMVNRISSLLMQPPMGIGTALTSIIGQNLGNNNVVRAKEGFKKAVVLTLVLSIVGAIFLIWKDTAVISFFMQSSDDQNMIAQSLSYLFFTSLMMPLMGLFSIFQGVFQGSGHTKYSMFMEVGRLWAVRLPLILILKNFTSLGPTGIWFSMSFSNLIICFYGFAVYKRGKWQHKLIKTSE</sequence>
<gene>
    <name evidence="1" type="ORF">rsdtw13_14840</name>
</gene>
<accession>A0ACB5RC00</accession>
<evidence type="ECO:0000313" key="1">
    <source>
        <dbReference type="EMBL" id="GKX66226.1"/>
    </source>
</evidence>
<dbReference type="Proteomes" id="UP001058074">
    <property type="component" value="Unassembled WGS sequence"/>
</dbReference>
<proteinExistence type="predicted"/>